<keyword evidence="1" id="KW-0812">Transmembrane</keyword>
<keyword evidence="1" id="KW-1133">Transmembrane helix</keyword>
<feature type="transmembrane region" description="Helical" evidence="1">
    <location>
        <begin position="82"/>
        <end position="104"/>
    </location>
</feature>
<evidence type="ECO:0000256" key="1">
    <source>
        <dbReference type="SAM" id="Phobius"/>
    </source>
</evidence>
<accession>A0A0A9HIA4</accession>
<dbReference type="EMBL" id="GBRH01162347">
    <property type="protein sequence ID" value="JAE35549.1"/>
    <property type="molecule type" value="Transcribed_RNA"/>
</dbReference>
<dbReference type="PROSITE" id="PS51257">
    <property type="entry name" value="PROKAR_LIPOPROTEIN"/>
    <property type="match status" value="1"/>
</dbReference>
<reference evidence="2" key="1">
    <citation type="submission" date="2014-09" db="EMBL/GenBank/DDBJ databases">
        <authorList>
            <person name="Magalhaes I.L.F."/>
            <person name="Oliveira U."/>
            <person name="Santos F.R."/>
            <person name="Vidigal T.H.D.A."/>
            <person name="Brescovit A.D."/>
            <person name="Santos A.J."/>
        </authorList>
    </citation>
    <scope>NUCLEOTIDE SEQUENCE</scope>
    <source>
        <tissue evidence="2">Shoot tissue taken approximately 20 cm above the soil surface</tissue>
    </source>
</reference>
<proteinExistence type="predicted"/>
<protein>
    <submittedName>
        <fullName evidence="2">Uncharacterized protein</fullName>
    </submittedName>
</protein>
<dbReference type="AlphaFoldDB" id="A0A0A9HIA4"/>
<reference evidence="2" key="2">
    <citation type="journal article" date="2015" name="Data Brief">
        <title>Shoot transcriptome of the giant reed, Arundo donax.</title>
        <authorList>
            <person name="Barrero R.A."/>
            <person name="Guerrero F.D."/>
            <person name="Moolhuijzen P."/>
            <person name="Goolsby J.A."/>
            <person name="Tidwell J."/>
            <person name="Bellgard S.E."/>
            <person name="Bellgard M.I."/>
        </authorList>
    </citation>
    <scope>NUCLEOTIDE SEQUENCE</scope>
    <source>
        <tissue evidence="2">Shoot tissue taken approximately 20 cm above the soil surface</tissue>
    </source>
</reference>
<organism evidence="2">
    <name type="scientific">Arundo donax</name>
    <name type="common">Giant reed</name>
    <name type="synonym">Donax arundinaceus</name>
    <dbReference type="NCBI Taxonomy" id="35708"/>
    <lineage>
        <taxon>Eukaryota</taxon>
        <taxon>Viridiplantae</taxon>
        <taxon>Streptophyta</taxon>
        <taxon>Embryophyta</taxon>
        <taxon>Tracheophyta</taxon>
        <taxon>Spermatophyta</taxon>
        <taxon>Magnoliopsida</taxon>
        <taxon>Liliopsida</taxon>
        <taxon>Poales</taxon>
        <taxon>Poaceae</taxon>
        <taxon>PACMAD clade</taxon>
        <taxon>Arundinoideae</taxon>
        <taxon>Arundineae</taxon>
        <taxon>Arundo</taxon>
    </lineage>
</organism>
<name>A0A0A9HIA4_ARUDO</name>
<evidence type="ECO:0000313" key="2">
    <source>
        <dbReference type="EMBL" id="JAE35549.1"/>
    </source>
</evidence>
<keyword evidence="1" id="KW-0472">Membrane</keyword>
<sequence length="129" mass="14918">MNRADIANIAICWSSIAFGCRFKGLRLSFGIELFFPLLSLHQGKLTTEKMAPLFVFCAQNMNFVLSWSWYHFHRISRSLFQLMILFMHLLNMFLSLLICAHPGFSCQIIYEGDFWICSVPTFSSIILPP</sequence>